<dbReference type="RefSeq" id="WP_058479149.1">
    <property type="nucleotide sequence ID" value="NZ_CAAAIQ010000003.1"/>
</dbReference>
<dbReference type="PANTHER" id="PTHR37422">
    <property type="entry name" value="TEICHURONIC ACID BIOSYNTHESIS PROTEIN TUAE"/>
    <property type="match status" value="1"/>
</dbReference>
<accession>A0A0W1AN94</accession>
<feature type="transmembrane region" description="Helical" evidence="5">
    <location>
        <begin position="198"/>
        <end position="215"/>
    </location>
</feature>
<feature type="transmembrane region" description="Helical" evidence="5">
    <location>
        <begin position="373"/>
        <end position="390"/>
    </location>
</feature>
<protein>
    <submittedName>
        <fullName evidence="7">O-antigen biosynthesis protein</fullName>
    </submittedName>
</protein>
<feature type="transmembrane region" description="Helical" evidence="5">
    <location>
        <begin position="147"/>
        <end position="166"/>
    </location>
</feature>
<dbReference type="GO" id="GO:0016020">
    <property type="term" value="C:membrane"/>
    <property type="evidence" value="ECO:0007669"/>
    <property type="project" value="UniProtKB-SubCell"/>
</dbReference>
<feature type="domain" description="O-antigen ligase-related" evidence="6">
    <location>
        <begin position="184"/>
        <end position="331"/>
    </location>
</feature>
<feature type="transmembrane region" description="Helical" evidence="5">
    <location>
        <begin position="173"/>
        <end position="192"/>
    </location>
</feature>
<comment type="subcellular location">
    <subcellularLocation>
        <location evidence="1">Membrane</location>
        <topology evidence="1">Multi-pass membrane protein</topology>
    </subcellularLocation>
</comment>
<keyword evidence="3 5" id="KW-1133">Transmembrane helix</keyword>
<dbReference type="InterPro" id="IPR051533">
    <property type="entry name" value="WaaL-like"/>
</dbReference>
<dbReference type="Pfam" id="PF04932">
    <property type="entry name" value="Wzy_C"/>
    <property type="match status" value="1"/>
</dbReference>
<evidence type="ECO:0000313" key="7">
    <source>
        <dbReference type="EMBL" id="KTD82809.1"/>
    </source>
</evidence>
<gene>
    <name evidence="7" type="ORF">Lwal_0287</name>
</gene>
<comment type="caution">
    <text evidence="7">The sequence shown here is derived from an EMBL/GenBank/DDBJ whole genome shotgun (WGS) entry which is preliminary data.</text>
</comment>
<dbReference type="EMBL" id="LNZB01000006">
    <property type="protein sequence ID" value="KTD82809.1"/>
    <property type="molecule type" value="Genomic_DNA"/>
</dbReference>
<evidence type="ECO:0000256" key="2">
    <source>
        <dbReference type="ARBA" id="ARBA00022692"/>
    </source>
</evidence>
<evidence type="ECO:0000259" key="6">
    <source>
        <dbReference type="Pfam" id="PF04932"/>
    </source>
</evidence>
<feature type="transmembrane region" description="Helical" evidence="5">
    <location>
        <begin position="61"/>
        <end position="81"/>
    </location>
</feature>
<evidence type="ECO:0000256" key="3">
    <source>
        <dbReference type="ARBA" id="ARBA00022989"/>
    </source>
</evidence>
<keyword evidence="8" id="KW-1185">Reference proteome</keyword>
<evidence type="ECO:0000256" key="1">
    <source>
        <dbReference type="ARBA" id="ARBA00004141"/>
    </source>
</evidence>
<keyword evidence="4 5" id="KW-0472">Membrane</keyword>
<feature type="transmembrane region" description="Helical" evidence="5">
    <location>
        <begin position="31"/>
        <end position="49"/>
    </location>
</feature>
<dbReference type="OrthoDB" id="9795248at2"/>
<name>A0A0W1AN94_9GAMM</name>
<reference evidence="7 8" key="1">
    <citation type="submission" date="2015-11" db="EMBL/GenBank/DDBJ databases">
        <title>Genomic analysis of 38 Legionella species identifies large and diverse effector repertoires.</title>
        <authorList>
            <person name="Burstein D."/>
            <person name="Amaro F."/>
            <person name="Zusman T."/>
            <person name="Lifshitz Z."/>
            <person name="Cohen O."/>
            <person name="Gilbert J.A."/>
            <person name="Pupko T."/>
            <person name="Shuman H.A."/>
            <person name="Segal G."/>
        </authorList>
    </citation>
    <scope>NUCLEOTIDE SEQUENCE [LARGE SCALE GENOMIC DNA]</scope>
    <source>
        <strain evidence="7 8">ATCC 51914</strain>
    </source>
</reference>
<dbReference type="InterPro" id="IPR007016">
    <property type="entry name" value="O-antigen_ligase-rel_domated"/>
</dbReference>
<proteinExistence type="predicted"/>
<organism evidence="7 8">
    <name type="scientific">Legionella waltersii</name>
    <dbReference type="NCBI Taxonomy" id="66969"/>
    <lineage>
        <taxon>Bacteria</taxon>
        <taxon>Pseudomonadati</taxon>
        <taxon>Pseudomonadota</taxon>
        <taxon>Gammaproteobacteria</taxon>
        <taxon>Legionellales</taxon>
        <taxon>Legionellaceae</taxon>
        <taxon>Legionella</taxon>
    </lineage>
</organism>
<dbReference type="PANTHER" id="PTHR37422:SF13">
    <property type="entry name" value="LIPOPOLYSACCHARIDE BIOSYNTHESIS PROTEIN PA4999-RELATED"/>
    <property type="match status" value="1"/>
</dbReference>
<evidence type="ECO:0000256" key="4">
    <source>
        <dbReference type="ARBA" id="ARBA00023136"/>
    </source>
</evidence>
<keyword evidence="2 5" id="KW-0812">Transmembrane</keyword>
<feature type="transmembrane region" description="Helical" evidence="5">
    <location>
        <begin position="220"/>
        <end position="238"/>
    </location>
</feature>
<evidence type="ECO:0000256" key="5">
    <source>
        <dbReference type="SAM" id="Phobius"/>
    </source>
</evidence>
<dbReference type="AlphaFoldDB" id="A0A0W1AN94"/>
<dbReference type="STRING" id="66969.Lwal_0287"/>
<evidence type="ECO:0000313" key="8">
    <source>
        <dbReference type="Proteomes" id="UP000054729"/>
    </source>
</evidence>
<dbReference type="Proteomes" id="UP000054729">
    <property type="component" value="Unassembled WGS sequence"/>
</dbReference>
<feature type="transmembrane region" description="Helical" evidence="5">
    <location>
        <begin position="118"/>
        <end position="135"/>
    </location>
</feature>
<sequence length="417" mass="46610">MQLSLSSAKGLLLAPVFFVLFTFFIPISPTIKSICFVCSLIAILIVPEYRNLIKEAFGTLWGRAAAILFVYIVIATLWSPAPYLDQLGVVGKYCKLIYLPLLAVGFMSPKVRNWSINAYLAAIFLTCIISMLKALNLIESQDPGMVFYNHIITGFMVALAAYLAGLQMFKNSGWLRSIYLFLLVFTSYQVLFINTGRTGYLVYIVLMVLLLVQTLSIKKAVLGLLVFTGTMSLVYQFSPVMQIRTFELLKDIQQLQHNNKNTSLGYRIQFHHYAKQLMMKNPWIGIGTGGFKYSFAKDDPVPSWGKELTDPHSQYWMILAEQGIIGLFLFIMFLASLFVTAFRVSESRPILLGVLIAFCIGSISDTILCYSTAGYLLIVLSALCFGELIANKRTSEETKIQNANSTHLNHSGGEAAF</sequence>
<feature type="transmembrane region" description="Helical" evidence="5">
    <location>
        <begin position="315"/>
        <end position="338"/>
    </location>
</feature>
<dbReference type="PATRIC" id="fig|66969.6.peg.315"/>